<dbReference type="Proteomes" id="UP000054911">
    <property type="component" value="Unassembled WGS sequence"/>
</dbReference>
<evidence type="ECO:0000313" key="2">
    <source>
        <dbReference type="EMBL" id="SAK72965.1"/>
    </source>
</evidence>
<evidence type="ECO:0000313" key="3">
    <source>
        <dbReference type="Proteomes" id="UP000054911"/>
    </source>
</evidence>
<gene>
    <name evidence="2" type="ORF">AWB80_04027</name>
</gene>
<protein>
    <submittedName>
        <fullName evidence="2">Uncharacterized protein</fullName>
    </submittedName>
</protein>
<keyword evidence="3" id="KW-1185">Reference proteome</keyword>
<dbReference type="EMBL" id="FCOE02000013">
    <property type="protein sequence ID" value="SAK72965.1"/>
    <property type="molecule type" value="Genomic_DNA"/>
</dbReference>
<sequence length="74" mass="7527">MQSKQIFPAGTGIADNNGGSHPGVNGDTCPSDFDLLFTALLAVVAYHATEEQSAEGVQLVQAIKAEVEKGPAGG</sequence>
<proteinExistence type="predicted"/>
<dbReference type="RefSeq" id="WP_061176448.1">
    <property type="nucleotide sequence ID" value="NZ_FCOE02000013.1"/>
</dbReference>
<feature type="region of interest" description="Disordered" evidence="1">
    <location>
        <begin position="1"/>
        <end position="25"/>
    </location>
</feature>
<reference evidence="2" key="1">
    <citation type="submission" date="2016-01" db="EMBL/GenBank/DDBJ databases">
        <authorList>
            <person name="Peeters C."/>
        </authorList>
    </citation>
    <scope>NUCLEOTIDE SEQUENCE [LARGE SCALE GENOMIC DNA]</scope>
    <source>
        <strain evidence="2">LMG 29323</strain>
    </source>
</reference>
<name>A0A158BSA6_9BURK</name>
<organism evidence="2 3">
    <name type="scientific">Caballeronia pedi</name>
    <dbReference type="NCBI Taxonomy" id="1777141"/>
    <lineage>
        <taxon>Bacteria</taxon>
        <taxon>Pseudomonadati</taxon>
        <taxon>Pseudomonadota</taxon>
        <taxon>Betaproteobacteria</taxon>
        <taxon>Burkholderiales</taxon>
        <taxon>Burkholderiaceae</taxon>
        <taxon>Caballeronia</taxon>
    </lineage>
</organism>
<accession>A0A158BSA6</accession>
<evidence type="ECO:0000256" key="1">
    <source>
        <dbReference type="SAM" id="MobiDB-lite"/>
    </source>
</evidence>
<comment type="caution">
    <text evidence="2">The sequence shown here is derived from an EMBL/GenBank/DDBJ whole genome shotgun (WGS) entry which is preliminary data.</text>
</comment>
<dbReference type="AlphaFoldDB" id="A0A158BSA6"/>